<evidence type="ECO:0000256" key="6">
    <source>
        <dbReference type="ARBA" id="ARBA00022839"/>
    </source>
</evidence>
<dbReference type="PROSITE" id="PS51198">
    <property type="entry name" value="UVRD_HELICASE_ATP_BIND"/>
    <property type="match status" value="1"/>
</dbReference>
<dbReference type="GO" id="GO:0003677">
    <property type="term" value="F:DNA binding"/>
    <property type="evidence" value="ECO:0007669"/>
    <property type="project" value="UniProtKB-KW"/>
</dbReference>
<keyword evidence="9" id="KW-0234">DNA repair</keyword>
<dbReference type="Gene3D" id="3.90.320.10">
    <property type="match status" value="1"/>
</dbReference>
<evidence type="ECO:0000256" key="1">
    <source>
        <dbReference type="ARBA" id="ARBA00022722"/>
    </source>
</evidence>
<dbReference type="InterPro" id="IPR011604">
    <property type="entry name" value="PDDEXK-like_dom_sf"/>
</dbReference>
<keyword evidence="15" id="KW-0175">Coiled coil</keyword>
<dbReference type="SUPFAM" id="SSF52540">
    <property type="entry name" value="P-loop containing nucleoside triphosphate hydrolases"/>
    <property type="match status" value="1"/>
</dbReference>
<comment type="catalytic activity">
    <reaction evidence="11">
        <text>Couples ATP hydrolysis with the unwinding of duplex DNA by translocating in the 3'-5' direction.</text>
        <dbReference type="EC" id="5.6.2.4"/>
    </reaction>
</comment>
<dbReference type="InterPro" id="IPR014016">
    <property type="entry name" value="UvrD-like_ATP-bd"/>
</dbReference>
<dbReference type="GO" id="GO:0004527">
    <property type="term" value="F:exonuclease activity"/>
    <property type="evidence" value="ECO:0007669"/>
    <property type="project" value="UniProtKB-KW"/>
</dbReference>
<protein>
    <recommendedName>
        <fullName evidence="12">DNA 3'-5' helicase</fullName>
        <ecNumber evidence="12">5.6.2.4</ecNumber>
    </recommendedName>
</protein>
<dbReference type="KEGG" id="apal:BN85403450"/>
<dbReference type="STRING" id="1318466.BN85403450"/>
<dbReference type="InterPro" id="IPR011335">
    <property type="entry name" value="Restrct_endonuc-II-like"/>
</dbReference>
<proteinExistence type="predicted"/>
<evidence type="ECO:0000256" key="10">
    <source>
        <dbReference type="ARBA" id="ARBA00023235"/>
    </source>
</evidence>
<dbReference type="InterPro" id="IPR027417">
    <property type="entry name" value="P-loop_NTPase"/>
</dbReference>
<evidence type="ECO:0000256" key="9">
    <source>
        <dbReference type="ARBA" id="ARBA00023204"/>
    </source>
</evidence>
<evidence type="ECO:0000256" key="14">
    <source>
        <dbReference type="PROSITE-ProRule" id="PRU00560"/>
    </source>
</evidence>
<dbReference type="Pfam" id="PF13361">
    <property type="entry name" value="UvrD_C"/>
    <property type="match status" value="1"/>
</dbReference>
<keyword evidence="7 14" id="KW-0067">ATP-binding</keyword>
<dbReference type="EMBL" id="FO681347">
    <property type="protein sequence ID" value="CCV63922.1"/>
    <property type="molecule type" value="Genomic_DNA"/>
</dbReference>
<comment type="catalytic activity">
    <reaction evidence="13">
        <text>ATP + H2O = ADP + phosphate + H(+)</text>
        <dbReference type="Rhea" id="RHEA:13065"/>
        <dbReference type="ChEBI" id="CHEBI:15377"/>
        <dbReference type="ChEBI" id="CHEBI:15378"/>
        <dbReference type="ChEBI" id="CHEBI:30616"/>
        <dbReference type="ChEBI" id="CHEBI:43474"/>
        <dbReference type="ChEBI" id="CHEBI:456216"/>
        <dbReference type="EC" id="5.6.2.4"/>
    </reaction>
</comment>
<dbReference type="GO" id="GO:0043138">
    <property type="term" value="F:3'-5' DNA helicase activity"/>
    <property type="evidence" value="ECO:0007669"/>
    <property type="project" value="UniProtKB-EC"/>
</dbReference>
<keyword evidence="3" id="KW-0227">DNA damage</keyword>
<evidence type="ECO:0000256" key="8">
    <source>
        <dbReference type="ARBA" id="ARBA00023125"/>
    </source>
</evidence>
<evidence type="ECO:0000256" key="5">
    <source>
        <dbReference type="ARBA" id="ARBA00022806"/>
    </source>
</evidence>
<dbReference type="RefSeq" id="WP_026656329.1">
    <property type="nucleotide sequence ID" value="NC_022538.1"/>
</dbReference>
<keyword evidence="18" id="KW-1185">Reference proteome</keyword>
<evidence type="ECO:0000256" key="13">
    <source>
        <dbReference type="ARBA" id="ARBA00048988"/>
    </source>
</evidence>
<dbReference type="InterPro" id="IPR014017">
    <property type="entry name" value="DNA_helicase_UvrD-like_C"/>
</dbReference>
<feature type="binding site" evidence="14">
    <location>
        <begin position="32"/>
        <end position="39"/>
    </location>
    <ligand>
        <name>ATP</name>
        <dbReference type="ChEBI" id="CHEBI:30616"/>
    </ligand>
</feature>
<evidence type="ECO:0000256" key="3">
    <source>
        <dbReference type="ARBA" id="ARBA00022763"/>
    </source>
</evidence>
<name>U4KK68_ALTPJ</name>
<feature type="domain" description="UvrD-like helicase ATP-binding" evidence="16">
    <location>
        <begin position="11"/>
        <end position="416"/>
    </location>
</feature>
<dbReference type="Proteomes" id="UP000032740">
    <property type="component" value="Chromosome"/>
</dbReference>
<dbReference type="AlphaFoldDB" id="U4KK68"/>
<evidence type="ECO:0000313" key="18">
    <source>
        <dbReference type="Proteomes" id="UP000032740"/>
    </source>
</evidence>
<dbReference type="SUPFAM" id="SSF52980">
    <property type="entry name" value="Restriction endonuclease-like"/>
    <property type="match status" value="1"/>
</dbReference>
<keyword evidence="10" id="KW-0413">Isomerase</keyword>
<evidence type="ECO:0000256" key="2">
    <source>
        <dbReference type="ARBA" id="ARBA00022741"/>
    </source>
</evidence>
<dbReference type="PANTHER" id="PTHR11070:SF67">
    <property type="entry name" value="DNA 3'-5' HELICASE"/>
    <property type="match status" value="1"/>
</dbReference>
<feature type="coiled-coil region" evidence="15">
    <location>
        <begin position="294"/>
        <end position="344"/>
    </location>
</feature>
<evidence type="ECO:0000313" key="17">
    <source>
        <dbReference type="EMBL" id="CCV63922.1"/>
    </source>
</evidence>
<dbReference type="Pfam" id="PF00580">
    <property type="entry name" value="UvrD-helicase"/>
    <property type="match status" value="1"/>
</dbReference>
<organism evidence="17 18">
    <name type="scientific">Alteracholeplasma palmae (strain ATCC 49389 / J233)</name>
    <name type="common">Acholeplasma palmae</name>
    <dbReference type="NCBI Taxonomy" id="1318466"/>
    <lineage>
        <taxon>Bacteria</taxon>
        <taxon>Bacillati</taxon>
        <taxon>Mycoplasmatota</taxon>
        <taxon>Mollicutes</taxon>
        <taxon>Acholeplasmatales</taxon>
        <taxon>Acholeplasmataceae</taxon>
        <taxon>Acholeplasma</taxon>
    </lineage>
</organism>
<evidence type="ECO:0000259" key="16">
    <source>
        <dbReference type="PROSITE" id="PS51198"/>
    </source>
</evidence>
<keyword evidence="1" id="KW-0540">Nuclease</keyword>
<evidence type="ECO:0000256" key="15">
    <source>
        <dbReference type="SAM" id="Coils"/>
    </source>
</evidence>
<accession>U4KK68</accession>
<keyword evidence="8" id="KW-0238">DNA-binding</keyword>
<keyword evidence="2 14" id="KW-0547">Nucleotide-binding</keyword>
<dbReference type="EC" id="5.6.2.4" evidence="12"/>
<evidence type="ECO:0000256" key="4">
    <source>
        <dbReference type="ARBA" id="ARBA00022801"/>
    </source>
</evidence>
<evidence type="ECO:0000256" key="7">
    <source>
        <dbReference type="ARBA" id="ARBA00022840"/>
    </source>
</evidence>
<evidence type="ECO:0000256" key="11">
    <source>
        <dbReference type="ARBA" id="ARBA00034617"/>
    </source>
</evidence>
<dbReference type="PANTHER" id="PTHR11070">
    <property type="entry name" value="UVRD / RECB / PCRA DNA HELICASE FAMILY MEMBER"/>
    <property type="match status" value="1"/>
</dbReference>
<dbReference type="GO" id="GO:0000725">
    <property type="term" value="P:recombinational repair"/>
    <property type="evidence" value="ECO:0007669"/>
    <property type="project" value="TreeGrafter"/>
</dbReference>
<keyword evidence="6" id="KW-0269">Exonuclease</keyword>
<keyword evidence="5 14" id="KW-0347">Helicase</keyword>
<dbReference type="HOGENOM" id="CLU_001114_1_3_14"/>
<dbReference type="InterPro" id="IPR000212">
    <property type="entry name" value="DNA_helicase_UvrD/REP"/>
</dbReference>
<evidence type="ECO:0000256" key="12">
    <source>
        <dbReference type="ARBA" id="ARBA00034808"/>
    </source>
</evidence>
<keyword evidence="4 14" id="KW-0378">Hydrolase</keyword>
<gene>
    <name evidence="17" type="primary">addA</name>
    <name evidence="17" type="ORF">BN85403450</name>
</gene>
<reference evidence="17 18" key="1">
    <citation type="journal article" date="2013" name="J. Mol. Microbiol. Biotechnol.">
        <title>Analysis of the Complete Genomes of Acholeplasma brassicae , A. palmae and A. laidlawii and Their Comparison to the Obligate Parasites from ' Candidatus Phytoplasma'.</title>
        <authorList>
            <person name="Kube M."/>
            <person name="Siewert C."/>
            <person name="Migdoll A.M."/>
            <person name="Duduk B."/>
            <person name="Holz S."/>
            <person name="Rabus R."/>
            <person name="Seemuller E."/>
            <person name="Mitrovic J."/>
            <person name="Muller I."/>
            <person name="Buttner C."/>
            <person name="Reinhardt R."/>
        </authorList>
    </citation>
    <scope>NUCLEOTIDE SEQUENCE [LARGE SCALE GENOMIC DNA]</scope>
    <source>
        <strain evidence="17 18">J233</strain>
    </source>
</reference>
<dbReference type="GO" id="GO:0005829">
    <property type="term" value="C:cytosol"/>
    <property type="evidence" value="ECO:0007669"/>
    <property type="project" value="TreeGrafter"/>
</dbReference>
<dbReference type="GO" id="GO:0005524">
    <property type="term" value="F:ATP binding"/>
    <property type="evidence" value="ECO:0007669"/>
    <property type="project" value="UniProtKB-UniRule"/>
</dbReference>
<dbReference type="Gene3D" id="3.40.50.300">
    <property type="entry name" value="P-loop containing nucleotide triphosphate hydrolases"/>
    <property type="match status" value="4"/>
</dbReference>
<sequence length="1016" mass="120262">MKTKEDIMNEYGLNDKQALVVIDDSKELIVPAGAGSGKTKTLVTKVVNLLKDGKSLDAFLVLTFTKKAATEMKERIKKDLKKAHLIQLANKIDSSNISTFDAFAYNYVKQNASLIGLDSNIELLDQAVFMSTKKKIVSEIMLDIMLNEKSSSLYTFIETFTDKTNEESFILDVINVYEKLTESKKIDDIKPEALILQEKLFDSESLRKRLEDISLDFVYSNEEMLEEIFVYSDYLDKVILEKPLFEGKKSKWKEVSVFDKKKIEKILKPYKDLFKTQPMVEDIDFVYQTEIEYAKNLIDFLKRYEEKLDFFKQETNKYEFNDIANFLNEILKNNKSTLERLKERFKYVFVDEYQDTSSIQSEFLEMLIKDNEDIHVLYVGDIKQSIYKFRNAKPETFIKKLETIKSITLSTNYRSSKKIIDFVNGLFVNILDNKEKYDIDYKDNHHMESGSKAYDMNDTSSDVFLEELYTEDEDKSKNDPVEEAFVIGHKIKELIKEKKLKDYKDAAILLRNKQAFKVFKDVFKYLDIPLQVQVDQRIKSSYLLKLMANILALSLEIKETTKENYKDKRFNYFSIARSELFRYDDFKLFNQLIDSTNLKNNKKLEIEKEIWDKCYKVYEAIYTKTNYEIVDTMVKEFQIYEKIIYATKKEDKEYQIEYLYNISKTLSDLNIIGEDFVKYIYQLAYDDNINLSLTVLQDQEENSVRLTNIHQSKGLEYETLFVCGLNKKFSGNKIKKFKYSEESKLLLQAKFKDTAQQITYDNILQMIKNKGLEKEKASALKEEMRLLYVASTRPKKALYLITTRKSDYSNLESFTDYLYENNIESLIKKENIRRHTEFLKQNDYYKKLRDTNEYYPKQIDNLVDDSFKFNSYEQEEPKASLSVNRLIENNERQNLKKGTLLHETYEYATLESNIPKIKKFNQTIFAGKNLKDALQIHKELEFMYTESKILYKGIIDMVVVYENEVHIIDYKTNDISVDKYKNQLESYEKYIRLIYPNKEIKKFLYSMVKEELKEVK</sequence>